<feature type="domain" description="Arginyl tRNA synthetase N-terminal" evidence="13">
    <location>
        <begin position="3"/>
        <end position="92"/>
    </location>
</feature>
<dbReference type="Pfam" id="PF03485">
    <property type="entry name" value="Arg_tRNA_synt_N"/>
    <property type="match status" value="1"/>
</dbReference>
<evidence type="ECO:0000259" key="13">
    <source>
        <dbReference type="SMART" id="SM01016"/>
    </source>
</evidence>
<name>A0A3B0R399_9ZZZZ</name>
<dbReference type="Gene3D" id="3.30.1360.70">
    <property type="entry name" value="Arginyl tRNA synthetase N-terminal domain"/>
    <property type="match status" value="1"/>
</dbReference>
<evidence type="ECO:0000256" key="10">
    <source>
        <dbReference type="ARBA" id="ARBA00023146"/>
    </source>
</evidence>
<dbReference type="SMART" id="SM01016">
    <property type="entry name" value="Arg_tRNA_synt_N"/>
    <property type="match status" value="1"/>
</dbReference>
<dbReference type="EC" id="6.1.1.19" evidence="4"/>
<keyword evidence="8" id="KW-0067">ATP-binding</keyword>
<evidence type="ECO:0000256" key="8">
    <source>
        <dbReference type="ARBA" id="ARBA00022840"/>
    </source>
</evidence>
<evidence type="ECO:0000256" key="4">
    <source>
        <dbReference type="ARBA" id="ARBA00012837"/>
    </source>
</evidence>
<keyword evidence="5" id="KW-0963">Cytoplasm</keyword>
<keyword evidence="10 14" id="KW-0030">Aminoacyl-tRNA synthetase</keyword>
<dbReference type="PANTHER" id="PTHR11956">
    <property type="entry name" value="ARGINYL-TRNA SYNTHETASE"/>
    <property type="match status" value="1"/>
</dbReference>
<dbReference type="Pfam" id="PF00750">
    <property type="entry name" value="tRNA-synt_1d"/>
    <property type="match status" value="1"/>
</dbReference>
<dbReference type="Gene3D" id="1.10.730.10">
    <property type="entry name" value="Isoleucyl-tRNA Synthetase, Domain 1"/>
    <property type="match status" value="1"/>
</dbReference>
<dbReference type="GO" id="GO:0004814">
    <property type="term" value="F:arginine-tRNA ligase activity"/>
    <property type="evidence" value="ECO:0007669"/>
    <property type="project" value="UniProtKB-EC"/>
</dbReference>
<dbReference type="InterPro" id="IPR014729">
    <property type="entry name" value="Rossmann-like_a/b/a_fold"/>
</dbReference>
<dbReference type="AlphaFoldDB" id="A0A3B0R399"/>
<keyword evidence="6 14" id="KW-0436">Ligase</keyword>
<comment type="similarity">
    <text evidence="2">Belongs to the class-I aminoacyl-tRNA synthetase family.</text>
</comment>
<dbReference type="FunFam" id="1.10.730.10:FF:000008">
    <property type="entry name" value="Arginine--tRNA ligase"/>
    <property type="match status" value="1"/>
</dbReference>
<reference evidence="14" key="1">
    <citation type="submission" date="2018-06" db="EMBL/GenBank/DDBJ databases">
        <authorList>
            <person name="Zhirakovskaya E."/>
        </authorList>
    </citation>
    <scope>NUCLEOTIDE SEQUENCE</scope>
</reference>
<organism evidence="14">
    <name type="scientific">hydrothermal vent metagenome</name>
    <dbReference type="NCBI Taxonomy" id="652676"/>
    <lineage>
        <taxon>unclassified sequences</taxon>
        <taxon>metagenomes</taxon>
        <taxon>ecological metagenomes</taxon>
    </lineage>
</organism>
<dbReference type="InterPro" id="IPR009080">
    <property type="entry name" value="tRNAsynth_Ia_anticodon-bd"/>
</dbReference>
<dbReference type="Pfam" id="PF05746">
    <property type="entry name" value="DALR_1"/>
    <property type="match status" value="1"/>
</dbReference>
<dbReference type="GO" id="GO:0005524">
    <property type="term" value="F:ATP binding"/>
    <property type="evidence" value="ECO:0007669"/>
    <property type="project" value="UniProtKB-KW"/>
</dbReference>
<keyword evidence="7" id="KW-0547">Nucleotide-binding</keyword>
<evidence type="ECO:0000256" key="11">
    <source>
        <dbReference type="ARBA" id="ARBA00049339"/>
    </source>
</evidence>
<dbReference type="InterPro" id="IPR001278">
    <property type="entry name" value="Arg-tRNA-ligase"/>
</dbReference>
<dbReference type="SUPFAM" id="SSF47323">
    <property type="entry name" value="Anticodon-binding domain of a subclass of class I aminoacyl-tRNA synthetases"/>
    <property type="match status" value="1"/>
</dbReference>
<dbReference type="CDD" id="cd00671">
    <property type="entry name" value="ArgRS_core"/>
    <property type="match status" value="1"/>
</dbReference>
<dbReference type="InterPro" id="IPR035684">
    <property type="entry name" value="ArgRS_core"/>
</dbReference>
<dbReference type="PROSITE" id="PS00178">
    <property type="entry name" value="AA_TRNA_LIGASE_I"/>
    <property type="match status" value="1"/>
</dbReference>
<comment type="catalytic activity">
    <reaction evidence="11">
        <text>tRNA(Arg) + L-arginine + ATP = L-arginyl-tRNA(Arg) + AMP + diphosphate</text>
        <dbReference type="Rhea" id="RHEA:20301"/>
        <dbReference type="Rhea" id="RHEA-COMP:9658"/>
        <dbReference type="Rhea" id="RHEA-COMP:9673"/>
        <dbReference type="ChEBI" id="CHEBI:30616"/>
        <dbReference type="ChEBI" id="CHEBI:32682"/>
        <dbReference type="ChEBI" id="CHEBI:33019"/>
        <dbReference type="ChEBI" id="CHEBI:78442"/>
        <dbReference type="ChEBI" id="CHEBI:78513"/>
        <dbReference type="ChEBI" id="CHEBI:456215"/>
        <dbReference type="EC" id="6.1.1.19"/>
    </reaction>
</comment>
<dbReference type="GO" id="GO:0006420">
    <property type="term" value="P:arginyl-tRNA aminoacylation"/>
    <property type="evidence" value="ECO:0007669"/>
    <property type="project" value="InterPro"/>
</dbReference>
<proteinExistence type="inferred from homology"/>
<dbReference type="PRINTS" id="PR01038">
    <property type="entry name" value="TRNASYNTHARG"/>
</dbReference>
<dbReference type="PANTHER" id="PTHR11956:SF5">
    <property type="entry name" value="ARGININE--TRNA LIGASE, CYTOPLASMIC"/>
    <property type="match status" value="1"/>
</dbReference>
<dbReference type="Gene3D" id="3.40.50.620">
    <property type="entry name" value="HUPs"/>
    <property type="match status" value="1"/>
</dbReference>
<dbReference type="NCBIfam" id="TIGR00456">
    <property type="entry name" value="argS"/>
    <property type="match status" value="1"/>
</dbReference>
<evidence type="ECO:0000256" key="5">
    <source>
        <dbReference type="ARBA" id="ARBA00022490"/>
    </source>
</evidence>
<dbReference type="EMBL" id="UOEA01000014">
    <property type="protein sequence ID" value="VAV82338.1"/>
    <property type="molecule type" value="Genomic_DNA"/>
</dbReference>
<protein>
    <recommendedName>
        <fullName evidence="4">arginine--tRNA ligase</fullName>
        <ecNumber evidence="4">6.1.1.19</ecNumber>
    </recommendedName>
</protein>
<evidence type="ECO:0000313" key="14">
    <source>
        <dbReference type="EMBL" id="VAV82338.1"/>
    </source>
</evidence>
<comment type="subunit">
    <text evidence="3">Monomer.</text>
</comment>
<dbReference type="FunFam" id="3.40.50.620:FF:000062">
    <property type="entry name" value="Arginine--tRNA ligase"/>
    <property type="match status" value="1"/>
</dbReference>
<dbReference type="HAMAP" id="MF_00123">
    <property type="entry name" value="Arg_tRNA_synth"/>
    <property type="match status" value="1"/>
</dbReference>
<evidence type="ECO:0000256" key="6">
    <source>
        <dbReference type="ARBA" id="ARBA00022598"/>
    </source>
</evidence>
<accession>A0A3B0R399</accession>
<gene>
    <name evidence="14" type="ORF">MNBD_DELTA01-51</name>
</gene>
<dbReference type="SUPFAM" id="SSF52374">
    <property type="entry name" value="Nucleotidylyl transferase"/>
    <property type="match status" value="1"/>
</dbReference>
<evidence type="ECO:0000256" key="3">
    <source>
        <dbReference type="ARBA" id="ARBA00011245"/>
    </source>
</evidence>
<dbReference type="InterPro" id="IPR001412">
    <property type="entry name" value="aa-tRNA-synth_I_CS"/>
</dbReference>
<sequence length="550" mass="61460">MRAILKNIIADALKGAKEEGLIKSGIDDISVILERPKREKFGDFSTNLAMLLTKSEGRAPRTIAEDLIKGINASDLVEKCEVAGPGFINIFLKRSYWLSTLAEILKKGGDYGNITVGEDKPVQVEFVSANPTGPLHIGHGRGAAVGDALANILKAAGYDVTKEYYINDAGRQVHNLGESIGLRLKELQGEEIELGENHYKGDYIIEIAKEYVAAHPSQTDATTEDYKNFAIKAMLGRIEKDLVDFGIVFDEWFSETSLDDKDQVTSTIEELTEKGLAFDKDGAKWMRTTDFGDDKDRVLIKADGARTYFASDIAYHRDKIRRGFTKIINVWGADHHGYEPRIRALFRAFGHDDEMLRVVFIQLVALLRDGEPVAMGKRSGEFVTLRQVMDEVGTDACRFFFLMRKPDAHLDFDLELAKKQASDNPVFYVQYAHARIHSIERLAREKGIELPDTVDVSMLEGLALPEETAIIKHLAAFEDVIEKSAASMEPHKVTFYLQELAGLYHPYYNRNRVVTNDKAQTIARLMLCKAVAQVIRRGLALLGVSAPESM</sequence>
<dbReference type="InterPro" id="IPR005148">
    <property type="entry name" value="Arg-tRNA-synth_N"/>
</dbReference>
<comment type="subcellular location">
    <subcellularLocation>
        <location evidence="1">Cytoplasm</location>
    </subcellularLocation>
</comment>
<evidence type="ECO:0000259" key="12">
    <source>
        <dbReference type="SMART" id="SM00836"/>
    </source>
</evidence>
<dbReference type="InterPro" id="IPR008909">
    <property type="entry name" value="DALR_anticod-bd"/>
</dbReference>
<keyword evidence="9" id="KW-0648">Protein biosynthesis</keyword>
<evidence type="ECO:0000256" key="7">
    <source>
        <dbReference type="ARBA" id="ARBA00022741"/>
    </source>
</evidence>
<feature type="domain" description="DALR anticodon binding" evidence="12">
    <location>
        <begin position="429"/>
        <end position="550"/>
    </location>
</feature>
<dbReference type="SMART" id="SM00836">
    <property type="entry name" value="DALR_1"/>
    <property type="match status" value="1"/>
</dbReference>
<dbReference type="InterPro" id="IPR036695">
    <property type="entry name" value="Arg-tRNA-synth_N_sf"/>
</dbReference>
<evidence type="ECO:0000256" key="9">
    <source>
        <dbReference type="ARBA" id="ARBA00022917"/>
    </source>
</evidence>
<evidence type="ECO:0000256" key="2">
    <source>
        <dbReference type="ARBA" id="ARBA00005594"/>
    </source>
</evidence>
<dbReference type="SUPFAM" id="SSF55190">
    <property type="entry name" value="Arginyl-tRNA synthetase (ArgRS), N-terminal 'additional' domain"/>
    <property type="match status" value="1"/>
</dbReference>
<evidence type="ECO:0000256" key="1">
    <source>
        <dbReference type="ARBA" id="ARBA00004496"/>
    </source>
</evidence>
<dbReference type="GO" id="GO:0005737">
    <property type="term" value="C:cytoplasm"/>
    <property type="evidence" value="ECO:0007669"/>
    <property type="project" value="UniProtKB-SubCell"/>
</dbReference>